<proteinExistence type="predicted"/>
<dbReference type="Proteomes" id="UP000028623">
    <property type="component" value="Unassembled WGS sequence"/>
</dbReference>
<dbReference type="InterPro" id="IPR001296">
    <property type="entry name" value="Glyco_trans_1"/>
</dbReference>
<evidence type="ECO:0000313" key="3">
    <source>
        <dbReference type="Proteomes" id="UP000028623"/>
    </source>
</evidence>
<reference evidence="2 3" key="1">
    <citation type="submission" date="2014-07" db="EMBL/GenBank/DDBJ databases">
        <title>Epilithonimonas lactis LMG 22401 Genome.</title>
        <authorList>
            <person name="Pipes S.E."/>
            <person name="Stropko S.J."/>
        </authorList>
    </citation>
    <scope>NUCLEOTIDE SEQUENCE [LARGE SCALE GENOMIC DNA]</scope>
    <source>
        <strain evidence="2 3">LMG 24401</strain>
    </source>
</reference>
<protein>
    <recommendedName>
        <fullName evidence="1">Glycosyl transferase family 1 domain-containing protein</fullName>
    </recommendedName>
</protein>
<dbReference type="EMBL" id="JPLY01000001">
    <property type="protein sequence ID" value="KFC23540.1"/>
    <property type="molecule type" value="Genomic_DNA"/>
</dbReference>
<dbReference type="OrthoDB" id="9795068at2"/>
<dbReference type="STRING" id="421072.SAMN04488097_1539"/>
<evidence type="ECO:0000259" key="1">
    <source>
        <dbReference type="Pfam" id="PF00534"/>
    </source>
</evidence>
<feature type="domain" description="Glycosyl transferase family 1" evidence="1">
    <location>
        <begin position="176"/>
        <end position="347"/>
    </location>
</feature>
<dbReference type="AlphaFoldDB" id="A0A085BM45"/>
<sequence>MEKKPKILIATPGRNKPMGPFVRSYIELLPFEKIVLFGGFLPFFYQDTSLNKQKLTRYFFTLLSLKNQKWLLAIIKRRFKKILIKEKIDCVVADYLVTGATVREACEELNIPIVANVLGYEIHQFDFVARHKQLYEDFGKYKTFTIPVAKNMIPKLVELGFSEDRIIYSPIGAREEFFKVIPNYHSKQLLAIGRFAHSKSPHTTLTAFSRVLTKIPDAKLTFAGDGELIQECKDLVLKLGIERSVDFIGWIDRAKQLELLQQSAVFVQHSVTAADGDAEGTPVAIIEAAAAGLPIVSTKHGGIVDIVINEKTGFLVDEHDMELMAEKMTYLLENPAIIGEMGNEGRQFIHDHFSMQKHIADVSRAIHNSIKL</sequence>
<dbReference type="GO" id="GO:0016757">
    <property type="term" value="F:glycosyltransferase activity"/>
    <property type="evidence" value="ECO:0007669"/>
    <property type="project" value="InterPro"/>
</dbReference>
<gene>
    <name evidence="2" type="ORF">IO89_02865</name>
</gene>
<accession>A0A085BM45</accession>
<dbReference type="eggNOG" id="COG0438">
    <property type="taxonomic scope" value="Bacteria"/>
</dbReference>
<dbReference type="RefSeq" id="WP_034973416.1">
    <property type="nucleotide sequence ID" value="NZ_FOFI01000002.1"/>
</dbReference>
<dbReference type="Pfam" id="PF00534">
    <property type="entry name" value="Glycos_transf_1"/>
    <property type="match status" value="1"/>
</dbReference>
<organism evidence="2 3">
    <name type="scientific">Epilithonimonas lactis</name>
    <dbReference type="NCBI Taxonomy" id="421072"/>
    <lineage>
        <taxon>Bacteria</taxon>
        <taxon>Pseudomonadati</taxon>
        <taxon>Bacteroidota</taxon>
        <taxon>Flavobacteriia</taxon>
        <taxon>Flavobacteriales</taxon>
        <taxon>Weeksellaceae</taxon>
        <taxon>Chryseobacterium group</taxon>
        <taxon>Epilithonimonas</taxon>
    </lineage>
</organism>
<name>A0A085BM45_9FLAO</name>
<dbReference type="SUPFAM" id="SSF53756">
    <property type="entry name" value="UDP-Glycosyltransferase/glycogen phosphorylase"/>
    <property type="match status" value="1"/>
</dbReference>
<evidence type="ECO:0000313" key="2">
    <source>
        <dbReference type="EMBL" id="KFC23540.1"/>
    </source>
</evidence>
<comment type="caution">
    <text evidence="2">The sequence shown here is derived from an EMBL/GenBank/DDBJ whole genome shotgun (WGS) entry which is preliminary data.</text>
</comment>
<dbReference type="PANTHER" id="PTHR12526">
    <property type="entry name" value="GLYCOSYLTRANSFERASE"/>
    <property type="match status" value="1"/>
</dbReference>
<dbReference type="Gene3D" id="3.40.50.2000">
    <property type="entry name" value="Glycogen Phosphorylase B"/>
    <property type="match status" value="2"/>
</dbReference>
<keyword evidence="3" id="KW-1185">Reference proteome</keyword>